<feature type="domain" description="DUF4268" evidence="1">
    <location>
        <begin position="48"/>
        <end position="177"/>
    </location>
</feature>
<keyword evidence="3" id="KW-1185">Reference proteome</keyword>
<reference evidence="2 3" key="1">
    <citation type="submission" date="2023-11" db="EMBL/GenBank/DDBJ databases">
        <title>MicrobeMod: A computational toolkit for identifying prokaryotic methylation and restriction-modification with nanopore sequencing.</title>
        <authorList>
            <person name="Crits-Christoph A."/>
            <person name="Kang S.C."/>
            <person name="Lee H."/>
            <person name="Ostrov N."/>
        </authorList>
    </citation>
    <scope>NUCLEOTIDE SEQUENCE [LARGE SCALE GENOMIC DNA]</scope>
    <source>
        <strain evidence="2 3">ATCC 23090</strain>
    </source>
</reference>
<gene>
    <name evidence="2" type="ORF">SR876_22950</name>
</gene>
<proteinExistence type="predicted"/>
<dbReference type="EMBL" id="CP140154">
    <property type="protein sequence ID" value="WQG87792.1"/>
    <property type="molecule type" value="Genomic_DNA"/>
</dbReference>
<dbReference type="RefSeq" id="WP_322518453.1">
    <property type="nucleotide sequence ID" value="NZ_CP140154.1"/>
</dbReference>
<accession>A0ABZ0XC08</accession>
<name>A0ABZ0XC08_9BACT</name>
<dbReference type="Pfam" id="PF14088">
    <property type="entry name" value="DUF4268"/>
    <property type="match status" value="1"/>
</dbReference>
<evidence type="ECO:0000259" key="1">
    <source>
        <dbReference type="Pfam" id="PF14088"/>
    </source>
</evidence>
<dbReference type="Proteomes" id="UP001326715">
    <property type="component" value="Chromosome"/>
</dbReference>
<protein>
    <submittedName>
        <fullName evidence="2">DUF4268 domain-containing protein</fullName>
    </submittedName>
</protein>
<organism evidence="2 3">
    <name type="scientific">Chitinophaga sancti</name>
    <dbReference type="NCBI Taxonomy" id="1004"/>
    <lineage>
        <taxon>Bacteria</taxon>
        <taxon>Pseudomonadati</taxon>
        <taxon>Bacteroidota</taxon>
        <taxon>Chitinophagia</taxon>
        <taxon>Chitinophagales</taxon>
        <taxon>Chitinophagaceae</taxon>
        <taxon>Chitinophaga</taxon>
    </lineage>
</organism>
<sequence length="187" mass="21701">MHSAYLVCHRMVAITEVWMTQRTSRKFCTGACSKYFRNMYSKQEVSKLKENFWTAFGRYMKPVLSADGEPISWLNYKTGIPGVFFKMDADSRHASISIVITQSDPRFYNQFVHNKAFLETTLDESWQWTDNTTDEYGKTMSTISTQLEGVNVLNSGAWPEIISFFKPRIIALDEFWSMAKYSFEGLL</sequence>
<dbReference type="InterPro" id="IPR025364">
    <property type="entry name" value="DUF4268"/>
</dbReference>
<evidence type="ECO:0000313" key="3">
    <source>
        <dbReference type="Proteomes" id="UP001326715"/>
    </source>
</evidence>
<evidence type="ECO:0000313" key="2">
    <source>
        <dbReference type="EMBL" id="WQG87792.1"/>
    </source>
</evidence>